<dbReference type="GO" id="GO:0016618">
    <property type="term" value="F:hydroxypyruvate reductase [NAD(P)H] activity"/>
    <property type="evidence" value="ECO:0007669"/>
    <property type="project" value="TreeGrafter"/>
</dbReference>
<dbReference type="SUPFAM" id="SSF52283">
    <property type="entry name" value="Formate/glycerate dehydrogenase catalytic domain-like"/>
    <property type="match status" value="1"/>
</dbReference>
<accession>A0A937URF6</accession>
<sequence length="352" mass="37867">MGGRPVGDGDGRPAVVVRPAPRRHDDLFAAEVWAELAERFRIIDLTGDDPAADEAALEAALPEVFAIVGQPDLPRERVARAPRLRAVLNVEGNFLPNEDYEACFERGIHVLAAGPAFAQPVAEYALGLALDLARGISREDRAFRAGEEGRVPYGGGQGVLLRHADVGLVGFGNLGRALHPLLAPFQPTIRVFDPWLPPSVLRERGLVPAPLDETVARSQFLFVLATATAENHHLLGPRELALAPPGARLVLVSRAPVVDYDALLARVAAGHLLAAVDVWPREPLPPDHPARRLEGLVLSGHRAGGIPAAFREIGAMVRDDLVLLASGLPPVRLQPAARELIGRYRNRPVSTR</sequence>
<evidence type="ECO:0000313" key="4">
    <source>
        <dbReference type="EMBL" id="MBL7631307.1"/>
    </source>
</evidence>
<comment type="caution">
    <text evidence="4">The sequence shown here is derived from an EMBL/GenBank/DDBJ whole genome shotgun (WGS) entry which is preliminary data.</text>
</comment>
<dbReference type="PANTHER" id="PTHR10996">
    <property type="entry name" value="2-HYDROXYACID DEHYDROGENASE-RELATED"/>
    <property type="match status" value="1"/>
</dbReference>
<keyword evidence="1" id="KW-0560">Oxidoreductase</keyword>
<dbReference type="PANTHER" id="PTHR10996:SF178">
    <property type="entry name" value="2-HYDROXYACID DEHYDROGENASE YGL185C-RELATED"/>
    <property type="match status" value="1"/>
</dbReference>
<evidence type="ECO:0000259" key="3">
    <source>
        <dbReference type="Pfam" id="PF02826"/>
    </source>
</evidence>
<protein>
    <submittedName>
        <fullName evidence="4">Hydroxyacid dehydrogenase</fullName>
    </submittedName>
</protein>
<dbReference type="InterPro" id="IPR006140">
    <property type="entry name" value="D-isomer_DH_NAD-bd"/>
</dbReference>
<gene>
    <name evidence="4" type="ORF">I7412_29935</name>
</gene>
<dbReference type="GO" id="GO:0051287">
    <property type="term" value="F:NAD binding"/>
    <property type="evidence" value="ECO:0007669"/>
    <property type="project" value="InterPro"/>
</dbReference>
<dbReference type="GO" id="GO:0005829">
    <property type="term" value="C:cytosol"/>
    <property type="evidence" value="ECO:0007669"/>
    <property type="project" value="TreeGrafter"/>
</dbReference>
<dbReference type="Gene3D" id="3.40.50.720">
    <property type="entry name" value="NAD(P)-binding Rossmann-like Domain"/>
    <property type="match status" value="2"/>
</dbReference>
<feature type="domain" description="D-isomer specific 2-hydroxyacid dehydrogenase NAD-binding" evidence="3">
    <location>
        <begin position="126"/>
        <end position="303"/>
    </location>
</feature>
<dbReference type="AlphaFoldDB" id="A0A937URF6"/>
<dbReference type="InterPro" id="IPR050223">
    <property type="entry name" value="D-isomer_2-hydroxyacid_DH"/>
</dbReference>
<dbReference type="EMBL" id="JAEACQ010000266">
    <property type="protein sequence ID" value="MBL7631307.1"/>
    <property type="molecule type" value="Genomic_DNA"/>
</dbReference>
<keyword evidence="5" id="KW-1185">Reference proteome</keyword>
<name>A0A937URF6_9ACTN</name>
<keyword evidence="2" id="KW-0520">NAD</keyword>
<evidence type="ECO:0000256" key="2">
    <source>
        <dbReference type="ARBA" id="ARBA00023027"/>
    </source>
</evidence>
<dbReference type="GO" id="GO:0030267">
    <property type="term" value="F:glyoxylate reductase (NADPH) activity"/>
    <property type="evidence" value="ECO:0007669"/>
    <property type="project" value="TreeGrafter"/>
</dbReference>
<dbReference type="SUPFAM" id="SSF51735">
    <property type="entry name" value="NAD(P)-binding Rossmann-fold domains"/>
    <property type="match status" value="1"/>
</dbReference>
<reference evidence="4" key="1">
    <citation type="submission" date="2020-12" db="EMBL/GenBank/DDBJ databases">
        <title>Genomic characterization of non-nitrogen-fixing Frankia strains.</title>
        <authorList>
            <person name="Carlos-Shanley C."/>
            <person name="Guerra T."/>
            <person name="Hahn D."/>
        </authorList>
    </citation>
    <scope>NUCLEOTIDE SEQUENCE</scope>
    <source>
        <strain evidence="4">CN6</strain>
    </source>
</reference>
<dbReference type="Pfam" id="PF02826">
    <property type="entry name" value="2-Hacid_dh_C"/>
    <property type="match status" value="1"/>
</dbReference>
<dbReference type="InterPro" id="IPR036291">
    <property type="entry name" value="NAD(P)-bd_dom_sf"/>
</dbReference>
<dbReference type="Proteomes" id="UP000604475">
    <property type="component" value="Unassembled WGS sequence"/>
</dbReference>
<evidence type="ECO:0000256" key="1">
    <source>
        <dbReference type="ARBA" id="ARBA00023002"/>
    </source>
</evidence>
<evidence type="ECO:0000313" key="5">
    <source>
        <dbReference type="Proteomes" id="UP000604475"/>
    </source>
</evidence>
<organism evidence="4 5">
    <name type="scientific">Frankia nepalensis</name>
    <dbReference type="NCBI Taxonomy" id="1836974"/>
    <lineage>
        <taxon>Bacteria</taxon>
        <taxon>Bacillati</taxon>
        <taxon>Actinomycetota</taxon>
        <taxon>Actinomycetes</taxon>
        <taxon>Frankiales</taxon>
        <taxon>Frankiaceae</taxon>
        <taxon>Frankia</taxon>
    </lineage>
</organism>
<proteinExistence type="predicted"/>